<accession>A0A9X1SV00</accession>
<name>A0A9X1SV00_9ACTN</name>
<comment type="caution">
    <text evidence="2">The sequence shown here is derived from an EMBL/GenBank/DDBJ whole genome shotgun (WGS) entry which is preliminary data.</text>
</comment>
<feature type="transmembrane region" description="Helical" evidence="1">
    <location>
        <begin position="158"/>
        <end position="176"/>
    </location>
</feature>
<dbReference type="GO" id="GO:0006644">
    <property type="term" value="P:phospholipid metabolic process"/>
    <property type="evidence" value="ECO:0007669"/>
    <property type="project" value="InterPro"/>
</dbReference>
<sequence length="195" mass="20360">MAVFALSGWGTTVQPSGPENRPAAAGVRALSSGEELPADLTGALGYEPALIRLTSGTIAPVAPEGGCSSPFGGSPYHFTDACRQHDLGYDLLRYADSEGQPLGPWARRAIDARFASELFGQCSDPGCWAMASLYVGAVEFNSWRQGYGVPGLESLVQLLGPVLAGVLVGSAVWLLLSRPWNSARGARLLALAGAR</sequence>
<evidence type="ECO:0000313" key="2">
    <source>
        <dbReference type="EMBL" id="MCD5313452.1"/>
    </source>
</evidence>
<dbReference type="RefSeq" id="WP_231444651.1">
    <property type="nucleotide sequence ID" value="NZ_JAJOMB010000011.1"/>
</dbReference>
<proteinExistence type="predicted"/>
<dbReference type="Gene3D" id="1.20.90.10">
    <property type="entry name" value="Phospholipase A2 domain"/>
    <property type="match status" value="1"/>
</dbReference>
<dbReference type="InterPro" id="IPR036444">
    <property type="entry name" value="PLipase_A2_dom_sf"/>
</dbReference>
<keyword evidence="1" id="KW-0472">Membrane</keyword>
<dbReference type="EMBL" id="JAJOMB010000011">
    <property type="protein sequence ID" value="MCD5313452.1"/>
    <property type="molecule type" value="Genomic_DNA"/>
</dbReference>
<dbReference type="AlphaFoldDB" id="A0A9X1SV00"/>
<evidence type="ECO:0000313" key="3">
    <source>
        <dbReference type="Proteomes" id="UP001138997"/>
    </source>
</evidence>
<dbReference type="GO" id="GO:0050482">
    <property type="term" value="P:arachidonate secretion"/>
    <property type="evidence" value="ECO:0007669"/>
    <property type="project" value="InterPro"/>
</dbReference>
<keyword evidence="1" id="KW-0812">Transmembrane</keyword>
<keyword evidence="3" id="KW-1185">Reference proteome</keyword>
<reference evidence="2" key="1">
    <citation type="submission" date="2021-11" db="EMBL/GenBank/DDBJ databases">
        <title>Streptomyces corallinus and Kineosporia corallina sp. nov., two new coral-derived marine actinobacteria.</title>
        <authorList>
            <person name="Buangrab K."/>
            <person name="Sutthacheep M."/>
            <person name="Yeemin T."/>
            <person name="Harunari E."/>
            <person name="Igarashi Y."/>
            <person name="Sripreechasak P."/>
            <person name="Kanchanasin P."/>
            <person name="Tanasupawat S."/>
            <person name="Phongsopitanun W."/>
        </authorList>
    </citation>
    <scope>NUCLEOTIDE SEQUENCE</scope>
    <source>
        <strain evidence="2">JCM 31032</strain>
    </source>
</reference>
<organism evidence="2 3">
    <name type="scientific">Kineosporia babensis</name>
    <dbReference type="NCBI Taxonomy" id="499548"/>
    <lineage>
        <taxon>Bacteria</taxon>
        <taxon>Bacillati</taxon>
        <taxon>Actinomycetota</taxon>
        <taxon>Actinomycetes</taxon>
        <taxon>Kineosporiales</taxon>
        <taxon>Kineosporiaceae</taxon>
        <taxon>Kineosporia</taxon>
    </lineage>
</organism>
<dbReference type="GO" id="GO:0004623">
    <property type="term" value="F:phospholipase A2 activity"/>
    <property type="evidence" value="ECO:0007669"/>
    <property type="project" value="InterPro"/>
</dbReference>
<gene>
    <name evidence="2" type="ORF">LR394_21320</name>
</gene>
<dbReference type="SUPFAM" id="SSF48619">
    <property type="entry name" value="Phospholipase A2, PLA2"/>
    <property type="match status" value="1"/>
</dbReference>
<dbReference type="Proteomes" id="UP001138997">
    <property type="component" value="Unassembled WGS sequence"/>
</dbReference>
<protein>
    <submittedName>
        <fullName evidence="2">Phospholipase</fullName>
    </submittedName>
</protein>
<keyword evidence="1" id="KW-1133">Transmembrane helix</keyword>
<evidence type="ECO:0000256" key="1">
    <source>
        <dbReference type="SAM" id="Phobius"/>
    </source>
</evidence>